<dbReference type="Pfam" id="PF19372">
    <property type="entry name" value="DUF5947"/>
    <property type="match status" value="1"/>
</dbReference>
<sequence length="199" mass="21685">MREPAPPRPERCTFCGAGLPPGHRHLADTAERALVCACTACVLLFQQPGAADGRYRVVPDRCLSDPGREPGEDTWRTLGIPVSTAFLMLGTAPARPVLCYPGPAGATESDLEPETWRTAFAGNRLAALLEPDVEALLLRRTHGRVRCFLVPVDRAYELVGRMRLHWRGFDGGSEAHAELDAFFAAVQERAVALPEETTP</sequence>
<name>A0A1Q4UYU5_9ACTN</name>
<dbReference type="STRING" id="1048205.AB852_34130"/>
<dbReference type="EMBL" id="LFBV01000011">
    <property type="protein sequence ID" value="OKH90761.1"/>
    <property type="molecule type" value="Genomic_DNA"/>
</dbReference>
<reference evidence="1 2" key="1">
    <citation type="submission" date="2015-06" db="EMBL/GenBank/DDBJ databases">
        <title>Cloning and characterization of the uncialamcin biosynthetic gene cluster.</title>
        <authorList>
            <person name="Yan X."/>
            <person name="Huang T."/>
            <person name="Ge H."/>
            <person name="Shen B."/>
        </authorList>
    </citation>
    <scope>NUCLEOTIDE SEQUENCE [LARGE SCALE GENOMIC DNA]</scope>
    <source>
        <strain evidence="1 2">DCA2648</strain>
    </source>
</reference>
<accession>A0A1Q4UYU5</accession>
<evidence type="ECO:0000313" key="2">
    <source>
        <dbReference type="Proteomes" id="UP000186455"/>
    </source>
</evidence>
<organism evidence="1 2">
    <name type="scientific">Streptomyces uncialis</name>
    <dbReference type="NCBI Taxonomy" id="1048205"/>
    <lineage>
        <taxon>Bacteria</taxon>
        <taxon>Bacillati</taxon>
        <taxon>Actinomycetota</taxon>
        <taxon>Actinomycetes</taxon>
        <taxon>Kitasatosporales</taxon>
        <taxon>Streptomycetaceae</taxon>
        <taxon>Streptomyces</taxon>
    </lineage>
</organism>
<keyword evidence="2" id="KW-1185">Reference proteome</keyword>
<protein>
    <submittedName>
        <fullName evidence="1">Uncharacterized protein</fullName>
    </submittedName>
</protein>
<dbReference type="AlphaFoldDB" id="A0A1Q4UYU5"/>
<dbReference type="Proteomes" id="UP000186455">
    <property type="component" value="Unassembled WGS sequence"/>
</dbReference>
<dbReference type="InterPro" id="IPR045991">
    <property type="entry name" value="DUF5947"/>
</dbReference>
<gene>
    <name evidence="1" type="ORF">AB852_34130</name>
</gene>
<comment type="caution">
    <text evidence="1">The sequence shown here is derived from an EMBL/GenBank/DDBJ whole genome shotgun (WGS) entry which is preliminary data.</text>
</comment>
<evidence type="ECO:0000313" key="1">
    <source>
        <dbReference type="EMBL" id="OKH90761.1"/>
    </source>
</evidence>
<proteinExistence type="predicted"/>